<dbReference type="SMART" id="SM00850">
    <property type="entry name" value="LytTR"/>
    <property type="match status" value="1"/>
</dbReference>
<dbReference type="PANTHER" id="PTHR37299">
    <property type="entry name" value="TRANSCRIPTIONAL REGULATOR-RELATED"/>
    <property type="match status" value="1"/>
</dbReference>
<dbReference type="Gene3D" id="3.40.50.2300">
    <property type="match status" value="1"/>
</dbReference>
<evidence type="ECO:0000259" key="2">
    <source>
        <dbReference type="PROSITE" id="PS50110"/>
    </source>
</evidence>
<dbReference type="GO" id="GO:0000156">
    <property type="term" value="F:phosphorelay response regulator activity"/>
    <property type="evidence" value="ECO:0007669"/>
    <property type="project" value="InterPro"/>
</dbReference>
<keyword evidence="5" id="KW-1185">Reference proteome</keyword>
<reference evidence="4" key="1">
    <citation type="submission" date="2020-11" db="EMBL/GenBank/DDBJ databases">
        <title>Multidrug resistant novel bacterium Savagea serpentis sp. nov., isolated from the scats of a vine snake (Ahaetulla nasuta).</title>
        <authorList>
            <person name="Venkata Ramana V."/>
            <person name="Vikas Patil S."/>
            <person name="Yogita Lugani V."/>
        </authorList>
    </citation>
    <scope>NUCLEOTIDE SEQUENCE</scope>
    <source>
        <strain evidence="4">SN6</strain>
    </source>
</reference>
<dbReference type="SMART" id="SM00448">
    <property type="entry name" value="REC"/>
    <property type="match status" value="1"/>
</dbReference>
<organism evidence="4 5">
    <name type="scientific">Savagea serpentis</name>
    <dbReference type="NCBI Taxonomy" id="2785297"/>
    <lineage>
        <taxon>Bacteria</taxon>
        <taxon>Bacillati</taxon>
        <taxon>Bacillota</taxon>
        <taxon>Bacilli</taxon>
        <taxon>Bacillales</taxon>
        <taxon>Caryophanaceae</taxon>
        <taxon>Savagea</taxon>
    </lineage>
</organism>
<feature type="modified residue" description="4-aspartylphosphate" evidence="1">
    <location>
        <position position="58"/>
    </location>
</feature>
<dbReference type="PROSITE" id="PS50930">
    <property type="entry name" value="HTH_LYTTR"/>
    <property type="match status" value="1"/>
</dbReference>
<evidence type="ECO:0000256" key="1">
    <source>
        <dbReference type="PROSITE-ProRule" id="PRU00169"/>
    </source>
</evidence>
<dbReference type="Pfam" id="PF00072">
    <property type="entry name" value="Response_reg"/>
    <property type="match status" value="1"/>
</dbReference>
<dbReference type="Pfam" id="PF04397">
    <property type="entry name" value="LytTR"/>
    <property type="match status" value="1"/>
</dbReference>
<sequence>MLTEKVRAIVVDDERYAREELVYLLTEQLHVDVVAEASSGEEAIVQAVQHEPDVLFLDVSMGKMGGIETAEAIQALKNPPQIVFATAYAQYAVDAFRVQATDYLLKPYNIEELTRAISKVKSKMTPAESKRALHKLAIENEGEIKYISISTILYAFREEQATMIVTSQATYEVKMSLKQLEERLEAYPFFRIHKSYLVNLNEVTKLTPWFNGAFQLEVNGRSEQLPVSRNYVKQLKERLAL</sequence>
<dbReference type="Gene3D" id="2.20.25.10">
    <property type="match status" value="1"/>
</dbReference>
<dbReference type="InterPro" id="IPR046947">
    <property type="entry name" value="LytR-like"/>
</dbReference>
<dbReference type="SUPFAM" id="SSF52172">
    <property type="entry name" value="CheY-like"/>
    <property type="match status" value="1"/>
</dbReference>
<protein>
    <submittedName>
        <fullName evidence="4">Response regulator transcription factor</fullName>
    </submittedName>
</protein>
<dbReference type="AlphaFoldDB" id="A0A8J7G4F8"/>
<dbReference type="InterPro" id="IPR011006">
    <property type="entry name" value="CheY-like_superfamily"/>
</dbReference>
<dbReference type="InterPro" id="IPR001789">
    <property type="entry name" value="Sig_transdc_resp-reg_receiver"/>
</dbReference>
<name>A0A8J7G4F8_9BACL</name>
<proteinExistence type="predicted"/>
<dbReference type="EMBL" id="JADKPV010000002">
    <property type="protein sequence ID" value="MBF4501042.1"/>
    <property type="molecule type" value="Genomic_DNA"/>
</dbReference>
<dbReference type="Gene3D" id="2.40.50.40">
    <property type="match status" value="1"/>
</dbReference>
<dbReference type="GO" id="GO:0003677">
    <property type="term" value="F:DNA binding"/>
    <property type="evidence" value="ECO:0007669"/>
    <property type="project" value="InterPro"/>
</dbReference>
<feature type="domain" description="Response regulatory" evidence="2">
    <location>
        <begin position="7"/>
        <end position="121"/>
    </location>
</feature>
<dbReference type="Proteomes" id="UP000622653">
    <property type="component" value="Unassembled WGS sequence"/>
</dbReference>
<dbReference type="InterPro" id="IPR007492">
    <property type="entry name" value="LytTR_DNA-bd_dom"/>
</dbReference>
<dbReference type="PROSITE" id="PS50110">
    <property type="entry name" value="RESPONSE_REGULATORY"/>
    <property type="match status" value="1"/>
</dbReference>
<comment type="caution">
    <text evidence="4">The sequence shown here is derived from an EMBL/GenBank/DDBJ whole genome shotgun (WGS) entry which is preliminary data.</text>
</comment>
<keyword evidence="1" id="KW-0597">Phosphoprotein</keyword>
<accession>A0A8J7G4F8</accession>
<dbReference type="PANTHER" id="PTHR37299:SF1">
    <property type="entry name" value="STAGE 0 SPORULATION PROTEIN A HOMOLOG"/>
    <property type="match status" value="1"/>
</dbReference>
<feature type="domain" description="HTH LytTR-type" evidence="3">
    <location>
        <begin position="136"/>
        <end position="241"/>
    </location>
</feature>
<dbReference type="RefSeq" id="WP_194562525.1">
    <property type="nucleotide sequence ID" value="NZ_JADKPV010000002.1"/>
</dbReference>
<evidence type="ECO:0000259" key="3">
    <source>
        <dbReference type="PROSITE" id="PS50930"/>
    </source>
</evidence>
<evidence type="ECO:0000313" key="4">
    <source>
        <dbReference type="EMBL" id="MBF4501042.1"/>
    </source>
</evidence>
<gene>
    <name evidence="4" type="ORF">IRY55_06660</name>
</gene>
<evidence type="ECO:0000313" key="5">
    <source>
        <dbReference type="Proteomes" id="UP000622653"/>
    </source>
</evidence>